<organism evidence="2 3">
    <name type="scientific">Xenorhabdus bovienii</name>
    <name type="common">Xenorhabdus nematophila subsp. bovienii</name>
    <dbReference type="NCBI Taxonomy" id="40576"/>
    <lineage>
        <taxon>Bacteria</taxon>
        <taxon>Pseudomonadati</taxon>
        <taxon>Pseudomonadota</taxon>
        <taxon>Gammaproteobacteria</taxon>
        <taxon>Enterobacterales</taxon>
        <taxon>Morganellaceae</taxon>
        <taxon>Xenorhabdus</taxon>
    </lineage>
</organism>
<evidence type="ECO:0000259" key="1">
    <source>
        <dbReference type="Pfam" id="PF03772"/>
    </source>
</evidence>
<comment type="caution">
    <text evidence="2">The sequence shown here is derived from an EMBL/GenBank/DDBJ whole genome shotgun (WGS) entry which is preliminary data.</text>
</comment>
<feature type="domain" description="ComEC/Rec2-related protein" evidence="1">
    <location>
        <begin position="49"/>
        <end position="83"/>
    </location>
</feature>
<evidence type="ECO:0000313" key="2">
    <source>
        <dbReference type="EMBL" id="MDE1480843.1"/>
    </source>
</evidence>
<protein>
    <submittedName>
        <fullName evidence="2">ComEC/Rec2 family competence protein</fullName>
    </submittedName>
</protein>
<reference evidence="2" key="1">
    <citation type="submission" date="2021-08" db="EMBL/GenBank/DDBJ databases">
        <authorList>
            <person name="Papudeshi B."/>
            <person name="Bashey-Visser F."/>
        </authorList>
    </citation>
    <scope>NUCLEOTIDE SEQUENCE</scope>
    <source>
        <strain evidence="2">MC_266_E_2016</strain>
    </source>
</reference>
<accession>A0AAJ1JIJ8</accession>
<sequence length="83" mass="9111">YALSIRQPLNGKIIKAKLLDGSCSLRQDFIDKLAPEIQSIKHAGIALALSFGERAWLDKSTRLLLQQTGIAHLMAISGLHITM</sequence>
<gene>
    <name evidence="2" type="ORF">KKJ01_22445</name>
</gene>
<proteinExistence type="predicted"/>
<dbReference type="AlphaFoldDB" id="A0AAJ1JIJ8"/>
<feature type="non-terminal residue" evidence="2">
    <location>
        <position position="83"/>
    </location>
</feature>
<dbReference type="Pfam" id="PF03772">
    <property type="entry name" value="Competence"/>
    <property type="match status" value="1"/>
</dbReference>
<dbReference type="EMBL" id="JAILSO010000377">
    <property type="protein sequence ID" value="MDE1480843.1"/>
    <property type="molecule type" value="Genomic_DNA"/>
</dbReference>
<feature type="non-terminal residue" evidence="2">
    <location>
        <position position="1"/>
    </location>
</feature>
<evidence type="ECO:0000313" key="3">
    <source>
        <dbReference type="Proteomes" id="UP001222434"/>
    </source>
</evidence>
<name>A0AAJ1JIJ8_XENBV</name>
<dbReference type="InterPro" id="IPR004477">
    <property type="entry name" value="ComEC_N"/>
</dbReference>
<dbReference type="Proteomes" id="UP001222434">
    <property type="component" value="Unassembled WGS sequence"/>
</dbReference>
<reference evidence="2" key="2">
    <citation type="journal article" date="2022" name="J. Evol. Biol.">
        <title>Pre- and post-association barriers to host switching in sympatric mutualists.</title>
        <authorList>
            <person name="Dinges Z.M."/>
            <person name="Phillips R.K."/>
            <person name="Lively C.M."/>
            <person name="Bashey F."/>
        </authorList>
    </citation>
    <scope>NUCLEOTIDE SEQUENCE</scope>
    <source>
        <strain evidence="2">MC_266_E_2016</strain>
    </source>
</reference>
<dbReference type="RefSeq" id="WP_274714157.1">
    <property type="nucleotide sequence ID" value="NZ_JAILSO010000377.1"/>
</dbReference>